<feature type="domain" description="Transposase IS110-like N-terminal" evidence="1">
    <location>
        <begin position="2"/>
        <end position="140"/>
    </location>
</feature>
<dbReference type="InterPro" id="IPR047650">
    <property type="entry name" value="Transpos_IS110"/>
</dbReference>
<dbReference type="AlphaFoldDB" id="A0A6N1ATB2"/>
<keyword evidence="4" id="KW-1185">Reference proteome</keyword>
<dbReference type="OrthoDB" id="8261795at2"/>
<dbReference type="PANTHER" id="PTHR33055">
    <property type="entry name" value="TRANSPOSASE FOR INSERTION SEQUENCE ELEMENT IS1111A"/>
    <property type="match status" value="1"/>
</dbReference>
<evidence type="ECO:0000259" key="1">
    <source>
        <dbReference type="Pfam" id="PF01548"/>
    </source>
</evidence>
<dbReference type="GO" id="GO:0004803">
    <property type="term" value="F:transposase activity"/>
    <property type="evidence" value="ECO:0007669"/>
    <property type="project" value="InterPro"/>
</dbReference>
<name>A0A6N1ATB2_9PROT</name>
<dbReference type="NCBIfam" id="NF033542">
    <property type="entry name" value="transpos_IS110"/>
    <property type="match status" value="1"/>
</dbReference>
<dbReference type="InterPro" id="IPR002525">
    <property type="entry name" value="Transp_IS110-like_N"/>
</dbReference>
<dbReference type="Pfam" id="PF02371">
    <property type="entry name" value="Transposase_20"/>
    <property type="match status" value="1"/>
</dbReference>
<keyword evidence="3" id="KW-0614">Plasmid</keyword>
<organism evidence="3 4">
    <name type="scientific">Azospirillum oryzae</name>
    <dbReference type="NCBI Taxonomy" id="286727"/>
    <lineage>
        <taxon>Bacteria</taxon>
        <taxon>Pseudomonadati</taxon>
        <taxon>Pseudomonadota</taxon>
        <taxon>Alphaproteobacteria</taxon>
        <taxon>Rhodospirillales</taxon>
        <taxon>Azospirillaceae</taxon>
        <taxon>Azospirillum</taxon>
    </lineage>
</organism>
<dbReference type="GO" id="GO:0006313">
    <property type="term" value="P:DNA transposition"/>
    <property type="evidence" value="ECO:0007669"/>
    <property type="project" value="InterPro"/>
</dbReference>
<dbReference type="KEGG" id="aoz:HUE56_25920"/>
<protein>
    <submittedName>
        <fullName evidence="3">IS110 family transposase</fullName>
    </submittedName>
</protein>
<evidence type="ECO:0000313" key="4">
    <source>
        <dbReference type="Proteomes" id="UP000509702"/>
    </source>
</evidence>
<gene>
    <name evidence="3" type="ORF">HUE56_25920</name>
</gene>
<dbReference type="Pfam" id="PF01548">
    <property type="entry name" value="DEDD_Tnp_IS110"/>
    <property type="match status" value="1"/>
</dbReference>
<feature type="domain" description="Transposase IS116/IS110/IS902 C-terminal" evidence="2">
    <location>
        <begin position="204"/>
        <end position="289"/>
    </location>
</feature>
<dbReference type="Proteomes" id="UP000509702">
    <property type="component" value="Plasmid unnamed6"/>
</dbReference>
<dbReference type="RefSeq" id="WP_149199705.1">
    <property type="nucleotide sequence ID" value="NZ_BSOV01000002.1"/>
</dbReference>
<evidence type="ECO:0000259" key="2">
    <source>
        <dbReference type="Pfam" id="PF02371"/>
    </source>
</evidence>
<reference evidence="3 4" key="1">
    <citation type="submission" date="2020-06" db="EMBL/GenBank/DDBJ databases">
        <title>Complete genome of Azosprillum oryzae KACC14407.</title>
        <authorList>
            <person name="Kim M."/>
            <person name="Park Y.-J."/>
            <person name="Shin J.-H."/>
        </authorList>
    </citation>
    <scope>NUCLEOTIDE SEQUENCE [LARGE SCALE GENOMIC DNA]</scope>
    <source>
        <strain evidence="3 4">KACC 14407</strain>
        <plasmid evidence="3 4">unnamed6</plasmid>
    </source>
</reference>
<sequence length="394" mass="43688">MDIHRSFAQVAFLVDGQMTKETRVDLAHDRFLKFARTLEKTDEVVIEATGNSMAVERVLRPFVKRVAVANPRLVRAIAFARVKTDKIDAAILARLHAAGFLPEVWVPDDETIRRRRTVTERMGIVEHMVRTKSRIHAILHGNLIPKYEGRLFTKAGRAWLAGLPLSPEEQALVSRLVAELERVSAQLAELDKGIAQQALDDPQARRLMTIPGVGTVVALTVLASIGTIARFPTPEKLSSYFGLTPTTHQSGDHPARHGHISRQGNAAARAMLVEAAWSAKMAPGPLRAFFNRVQKKAGAGAAAVATARKLTVLIWHVLTEGKDYAYARPAFTAMKLRKAALKAGAPREYGKAGPSRDYWIKEIRQREAEYVERAERAYERMVDAWTDRPSGRAG</sequence>
<accession>A0A6N1ATB2</accession>
<geneLocation type="plasmid" evidence="3 4">
    <name>unnamed6</name>
</geneLocation>
<dbReference type="EMBL" id="CP054621">
    <property type="protein sequence ID" value="QKS54508.1"/>
    <property type="molecule type" value="Genomic_DNA"/>
</dbReference>
<dbReference type="InterPro" id="IPR003346">
    <property type="entry name" value="Transposase_20"/>
</dbReference>
<dbReference type="GO" id="GO:0003677">
    <property type="term" value="F:DNA binding"/>
    <property type="evidence" value="ECO:0007669"/>
    <property type="project" value="InterPro"/>
</dbReference>
<evidence type="ECO:0000313" key="3">
    <source>
        <dbReference type="EMBL" id="QKS54508.1"/>
    </source>
</evidence>
<proteinExistence type="predicted"/>